<gene>
    <name evidence="1" type="ORF">KCMC57_22680</name>
</gene>
<evidence type="ECO:0000313" key="1">
    <source>
        <dbReference type="EMBL" id="BFP45900.1"/>
    </source>
</evidence>
<reference evidence="1" key="1">
    <citation type="submission" date="2024-07" db="EMBL/GenBank/DDBJ databases">
        <title>Complete genome sequences of cellulolytic bacteria, Kitasatospora sp. CMC57 and Streptomyces sp. CMC78, isolated from Japanese agricultural soil.</title>
        <authorList>
            <person name="Hashimoto T."/>
            <person name="Ito M."/>
            <person name="Iwamoto M."/>
            <person name="Fukahori D."/>
            <person name="Shoda T."/>
            <person name="Sakoda M."/>
            <person name="Morohoshi T."/>
            <person name="Mitsuboshi M."/>
            <person name="Nishizawa T."/>
        </authorList>
    </citation>
    <scope>NUCLEOTIDE SEQUENCE</scope>
    <source>
        <strain evidence="1">CMC57</strain>
    </source>
</reference>
<organism evidence="1">
    <name type="scientific">Kitasatospora sp. CMC57</name>
    <dbReference type="NCBI Taxonomy" id="3231513"/>
    <lineage>
        <taxon>Bacteria</taxon>
        <taxon>Bacillati</taxon>
        <taxon>Actinomycetota</taxon>
        <taxon>Actinomycetes</taxon>
        <taxon>Kitasatosporales</taxon>
        <taxon>Streptomycetaceae</taxon>
        <taxon>Kitasatospora</taxon>
    </lineage>
</organism>
<protein>
    <submittedName>
        <fullName evidence="1">Uncharacterized protein</fullName>
    </submittedName>
</protein>
<accession>A0AB33JZE8</accession>
<dbReference type="EMBL" id="AP035881">
    <property type="protein sequence ID" value="BFP45900.1"/>
    <property type="molecule type" value="Genomic_DNA"/>
</dbReference>
<name>A0AB33JZE8_9ACTN</name>
<dbReference type="RefSeq" id="WP_407988362.1">
    <property type="nucleotide sequence ID" value="NZ_AP035881.2"/>
</dbReference>
<sequence length="84" mass="9352">MRTTSVFDVANGLARATGGRPRVRLRPSGGWRVYLVLPDGLSAEAQLTVLDLLAGADRFGHDRTDTTQRVWADFDHHHEQEPTL</sequence>
<dbReference type="AlphaFoldDB" id="A0AB33JZE8"/>
<proteinExistence type="predicted"/>